<keyword evidence="3" id="KW-1185">Reference proteome</keyword>
<name>A0A4D6LMT2_VIGUN</name>
<evidence type="ECO:0000256" key="1">
    <source>
        <dbReference type="SAM" id="MobiDB-lite"/>
    </source>
</evidence>
<dbReference type="EMBL" id="CP039348">
    <property type="protein sequence ID" value="QCD89813.1"/>
    <property type="molecule type" value="Genomic_DNA"/>
</dbReference>
<feature type="region of interest" description="Disordered" evidence="1">
    <location>
        <begin position="22"/>
        <end position="47"/>
    </location>
</feature>
<proteinExistence type="predicted"/>
<dbReference type="AlphaFoldDB" id="A0A4D6LMT2"/>
<gene>
    <name evidence="2" type="ORF">DEO72_LG4g763</name>
</gene>
<protein>
    <submittedName>
        <fullName evidence="2">Uncharacterized protein</fullName>
    </submittedName>
</protein>
<accession>A0A4D6LMT2</accession>
<reference evidence="2 3" key="1">
    <citation type="submission" date="2019-04" db="EMBL/GenBank/DDBJ databases">
        <title>An improved genome assembly and genetic linkage map for asparagus bean, Vigna unguiculata ssp. sesquipedialis.</title>
        <authorList>
            <person name="Xia Q."/>
            <person name="Zhang R."/>
            <person name="Dong Y."/>
        </authorList>
    </citation>
    <scope>NUCLEOTIDE SEQUENCE [LARGE SCALE GENOMIC DNA]</scope>
    <source>
        <tissue evidence="2">Leaf</tissue>
    </source>
</reference>
<sequence>MAAYHTVAFAQNQAAIRETAIREHDGRLPQSPSHRTRQPSERRPSESVMAVYHAEPLTTQEPLPLSVAFNLVCCFSAKTIQVLQRLDHFFNQQPALWQQEAVVVISSRIPTWLIDAMTPGQWTYQGLFVL</sequence>
<evidence type="ECO:0000313" key="3">
    <source>
        <dbReference type="Proteomes" id="UP000501690"/>
    </source>
</evidence>
<organism evidence="2 3">
    <name type="scientific">Vigna unguiculata</name>
    <name type="common">Cowpea</name>
    <dbReference type="NCBI Taxonomy" id="3917"/>
    <lineage>
        <taxon>Eukaryota</taxon>
        <taxon>Viridiplantae</taxon>
        <taxon>Streptophyta</taxon>
        <taxon>Embryophyta</taxon>
        <taxon>Tracheophyta</taxon>
        <taxon>Spermatophyta</taxon>
        <taxon>Magnoliopsida</taxon>
        <taxon>eudicotyledons</taxon>
        <taxon>Gunneridae</taxon>
        <taxon>Pentapetalae</taxon>
        <taxon>rosids</taxon>
        <taxon>fabids</taxon>
        <taxon>Fabales</taxon>
        <taxon>Fabaceae</taxon>
        <taxon>Papilionoideae</taxon>
        <taxon>50 kb inversion clade</taxon>
        <taxon>NPAAA clade</taxon>
        <taxon>indigoferoid/millettioid clade</taxon>
        <taxon>Phaseoleae</taxon>
        <taxon>Vigna</taxon>
    </lineage>
</organism>
<dbReference type="Proteomes" id="UP000501690">
    <property type="component" value="Linkage Group LG4"/>
</dbReference>
<evidence type="ECO:0000313" key="2">
    <source>
        <dbReference type="EMBL" id="QCD89813.1"/>
    </source>
</evidence>